<evidence type="ECO:0000313" key="2">
    <source>
        <dbReference type="EMBL" id="CAF1671696.1"/>
    </source>
</evidence>
<sequence length="50" mass="5647">EEVNKVLDEVLRGKLDQLPNVLPTLPNTIATAEVDSEEDEMEKRLQALRS</sequence>
<name>A0A815YZN0_9BILA</name>
<keyword evidence="3" id="KW-1185">Reference proteome</keyword>
<evidence type="ECO:0000313" key="3">
    <source>
        <dbReference type="Proteomes" id="UP000663832"/>
    </source>
</evidence>
<dbReference type="EMBL" id="CAJNOM010006687">
    <property type="protein sequence ID" value="CAF1671696.1"/>
    <property type="molecule type" value="Genomic_DNA"/>
</dbReference>
<comment type="caution">
    <text evidence="1">The sequence shown here is derived from an EMBL/GenBank/DDBJ whole genome shotgun (WGS) entry which is preliminary data.</text>
</comment>
<dbReference type="Proteomes" id="UP000663877">
    <property type="component" value="Unassembled WGS sequence"/>
</dbReference>
<reference evidence="1" key="1">
    <citation type="submission" date="2021-02" db="EMBL/GenBank/DDBJ databases">
        <authorList>
            <person name="Nowell W R."/>
        </authorList>
    </citation>
    <scope>NUCLEOTIDE SEQUENCE</scope>
</reference>
<accession>A0A815YZN0</accession>
<dbReference type="Proteomes" id="UP000663832">
    <property type="component" value="Unassembled WGS sequence"/>
</dbReference>
<protein>
    <submittedName>
        <fullName evidence="1">Uncharacterized protein</fullName>
    </submittedName>
</protein>
<evidence type="ECO:0000313" key="4">
    <source>
        <dbReference type="Proteomes" id="UP000663877"/>
    </source>
</evidence>
<proteinExistence type="predicted"/>
<dbReference type="OrthoDB" id="2329734at2759"/>
<dbReference type="EMBL" id="CAJNOI010006270">
    <property type="protein sequence ID" value="CAF1576732.1"/>
    <property type="molecule type" value="Genomic_DNA"/>
</dbReference>
<evidence type="ECO:0000313" key="1">
    <source>
        <dbReference type="EMBL" id="CAF1576732.1"/>
    </source>
</evidence>
<gene>
    <name evidence="1" type="ORF">BJG266_LOCUS48286</name>
    <name evidence="2" type="ORF">QVE165_LOCUS65345</name>
</gene>
<organism evidence="1 4">
    <name type="scientific">Adineta steineri</name>
    <dbReference type="NCBI Taxonomy" id="433720"/>
    <lineage>
        <taxon>Eukaryota</taxon>
        <taxon>Metazoa</taxon>
        <taxon>Spiralia</taxon>
        <taxon>Gnathifera</taxon>
        <taxon>Rotifera</taxon>
        <taxon>Eurotatoria</taxon>
        <taxon>Bdelloidea</taxon>
        <taxon>Adinetida</taxon>
        <taxon>Adinetidae</taxon>
        <taxon>Adineta</taxon>
    </lineage>
</organism>
<feature type="non-terminal residue" evidence="1">
    <location>
        <position position="50"/>
    </location>
</feature>
<dbReference type="AlphaFoldDB" id="A0A815YZN0"/>